<dbReference type="RefSeq" id="WP_181756530.1">
    <property type="nucleotide sequence ID" value="NZ_JACEOG010000002.1"/>
</dbReference>
<keyword evidence="3" id="KW-1185">Reference proteome</keyword>
<comment type="caution">
    <text evidence="2">The sequence shown here is derived from an EMBL/GenBank/DDBJ whole genome shotgun (WGS) entry which is preliminary data.</text>
</comment>
<feature type="compositionally biased region" description="Acidic residues" evidence="1">
    <location>
        <begin position="18"/>
        <end position="28"/>
    </location>
</feature>
<dbReference type="AlphaFoldDB" id="A0A838XM31"/>
<protein>
    <submittedName>
        <fullName evidence="2">Uncharacterized protein</fullName>
    </submittedName>
</protein>
<sequence>MTTSPDEPLPDSPLPDSPLEDGDPDLEPAADPADAVDQRRDAWQNDDDLLVPDPDRPVPVDEDEND</sequence>
<evidence type="ECO:0000256" key="1">
    <source>
        <dbReference type="SAM" id="MobiDB-lite"/>
    </source>
</evidence>
<evidence type="ECO:0000313" key="3">
    <source>
        <dbReference type="Proteomes" id="UP000550354"/>
    </source>
</evidence>
<evidence type="ECO:0000313" key="2">
    <source>
        <dbReference type="EMBL" id="MBA4609686.1"/>
    </source>
</evidence>
<proteinExistence type="predicted"/>
<gene>
    <name evidence="2" type="ORF">H1W00_14465</name>
</gene>
<feature type="region of interest" description="Disordered" evidence="1">
    <location>
        <begin position="1"/>
        <end position="66"/>
    </location>
</feature>
<name>A0A838XM31_9ACTN</name>
<reference evidence="2 3" key="1">
    <citation type="submission" date="2020-07" db="EMBL/GenBank/DDBJ databases">
        <title>Draft genome and description of Aeromicrobium phoceense strain Marseille-Q0843 isolated from healthy skin swab.</title>
        <authorList>
            <person name="Boxberger M."/>
            <person name="La Scola B."/>
        </authorList>
    </citation>
    <scope>NUCLEOTIDE SEQUENCE [LARGE SCALE GENOMIC DNA]</scope>
    <source>
        <strain evidence="2 3">Marseille-Q0843</strain>
    </source>
</reference>
<accession>A0A838XM31</accession>
<dbReference type="Proteomes" id="UP000550354">
    <property type="component" value="Unassembled WGS sequence"/>
</dbReference>
<organism evidence="2 3">
    <name type="scientific">Aeromicrobium phoceense</name>
    <dbReference type="NCBI Taxonomy" id="2754045"/>
    <lineage>
        <taxon>Bacteria</taxon>
        <taxon>Bacillati</taxon>
        <taxon>Actinomycetota</taxon>
        <taxon>Actinomycetes</taxon>
        <taxon>Propionibacteriales</taxon>
        <taxon>Nocardioidaceae</taxon>
        <taxon>Aeromicrobium</taxon>
    </lineage>
</organism>
<dbReference type="EMBL" id="JACEOG010000002">
    <property type="protein sequence ID" value="MBA4609686.1"/>
    <property type="molecule type" value="Genomic_DNA"/>
</dbReference>